<dbReference type="InterPro" id="IPR003646">
    <property type="entry name" value="SH3-like_bac-type"/>
</dbReference>
<evidence type="ECO:0000313" key="5">
    <source>
        <dbReference type="Proteomes" id="UP000207598"/>
    </source>
</evidence>
<evidence type="ECO:0000259" key="3">
    <source>
        <dbReference type="PROSITE" id="PS51781"/>
    </source>
</evidence>
<dbReference type="EMBL" id="FXYF01000008">
    <property type="protein sequence ID" value="SMX44949.1"/>
    <property type="molecule type" value="Genomic_DNA"/>
</dbReference>
<feature type="signal peptide" evidence="2">
    <location>
        <begin position="1"/>
        <end position="19"/>
    </location>
</feature>
<dbReference type="RefSeq" id="WP_176445182.1">
    <property type="nucleotide sequence ID" value="NZ_FXYF01000008.1"/>
</dbReference>
<dbReference type="Pfam" id="PF08239">
    <property type="entry name" value="SH3_3"/>
    <property type="match status" value="1"/>
</dbReference>
<accession>A0A238KQ17</accession>
<dbReference type="PROSITE" id="PS51781">
    <property type="entry name" value="SH3B"/>
    <property type="match status" value="1"/>
</dbReference>
<sequence length="122" mass="13438">MKKLIIPAIVAVATLGASAASATQAWVGQAHLNARSGPGTNYSVLGTFNPCTPVDVIEYQYDWAKVYYDNTYYWVSAKYLQDYACTYSPPTYTPPAYTPPKQTYKAPVYTPPKKQYGGSGNY</sequence>
<keyword evidence="5" id="KW-1185">Reference proteome</keyword>
<reference evidence="4 5" key="1">
    <citation type="submission" date="2017-05" db="EMBL/GenBank/DDBJ databases">
        <authorList>
            <person name="Song R."/>
            <person name="Chenine A.L."/>
            <person name="Ruprecht R.M."/>
        </authorList>
    </citation>
    <scope>NUCLEOTIDE SEQUENCE [LARGE SCALE GENOMIC DNA]</scope>
    <source>
        <strain evidence="4 5">CECT 8898</strain>
    </source>
</reference>
<feature type="region of interest" description="Disordered" evidence="1">
    <location>
        <begin position="100"/>
        <end position="122"/>
    </location>
</feature>
<evidence type="ECO:0000256" key="1">
    <source>
        <dbReference type="SAM" id="MobiDB-lite"/>
    </source>
</evidence>
<evidence type="ECO:0000256" key="2">
    <source>
        <dbReference type="SAM" id="SignalP"/>
    </source>
</evidence>
<name>A0A238KQ17_9RHOB</name>
<dbReference type="Gene3D" id="2.30.30.40">
    <property type="entry name" value="SH3 Domains"/>
    <property type="match status" value="1"/>
</dbReference>
<dbReference type="AlphaFoldDB" id="A0A238KQ17"/>
<evidence type="ECO:0000313" key="4">
    <source>
        <dbReference type="EMBL" id="SMX44949.1"/>
    </source>
</evidence>
<feature type="domain" description="SH3b" evidence="3">
    <location>
        <begin position="21"/>
        <end position="84"/>
    </location>
</feature>
<protein>
    <submittedName>
        <fullName evidence="4">Bacterial SH3 domain protein</fullName>
    </submittedName>
</protein>
<gene>
    <name evidence="4" type="ORF">MAA8898_03103</name>
</gene>
<feature type="chain" id="PRO_5012511734" evidence="2">
    <location>
        <begin position="20"/>
        <end position="122"/>
    </location>
</feature>
<organism evidence="4 5">
    <name type="scientific">Maliponia aquimaris</name>
    <dbReference type="NCBI Taxonomy" id="1673631"/>
    <lineage>
        <taxon>Bacteria</taxon>
        <taxon>Pseudomonadati</taxon>
        <taxon>Pseudomonadota</taxon>
        <taxon>Alphaproteobacteria</taxon>
        <taxon>Rhodobacterales</taxon>
        <taxon>Paracoccaceae</taxon>
        <taxon>Maliponia</taxon>
    </lineage>
</organism>
<keyword evidence="2" id="KW-0732">Signal</keyword>
<dbReference type="SMART" id="SM00287">
    <property type="entry name" value="SH3b"/>
    <property type="match status" value="1"/>
</dbReference>
<proteinExistence type="predicted"/>
<dbReference type="Proteomes" id="UP000207598">
    <property type="component" value="Unassembled WGS sequence"/>
</dbReference>